<dbReference type="OrthoDB" id="342259at2"/>
<keyword evidence="3" id="KW-1185">Reference proteome</keyword>
<accession>A0A2P2E4Z5</accession>
<keyword evidence="1" id="KW-0472">Membrane</keyword>
<evidence type="ECO:0000256" key="1">
    <source>
        <dbReference type="SAM" id="Phobius"/>
    </source>
</evidence>
<feature type="transmembrane region" description="Helical" evidence="1">
    <location>
        <begin position="36"/>
        <end position="53"/>
    </location>
</feature>
<organism evidence="2 3">
    <name type="scientific">Leptospira ryugenii</name>
    <dbReference type="NCBI Taxonomy" id="1917863"/>
    <lineage>
        <taxon>Bacteria</taxon>
        <taxon>Pseudomonadati</taxon>
        <taxon>Spirochaetota</taxon>
        <taxon>Spirochaetia</taxon>
        <taxon>Leptospirales</taxon>
        <taxon>Leptospiraceae</taxon>
        <taxon>Leptospira</taxon>
    </lineage>
</organism>
<dbReference type="AlphaFoldDB" id="A0A2P2E4Z5"/>
<proteinExistence type="predicted"/>
<reference evidence="2 3" key="1">
    <citation type="submission" date="2018-02" db="EMBL/GenBank/DDBJ databases">
        <title>Novel Leptospira species isolated from soil and water in Japan.</title>
        <authorList>
            <person name="Nakao R."/>
            <person name="Masuzawa T."/>
        </authorList>
    </citation>
    <scope>NUCLEOTIDE SEQUENCE [LARGE SCALE GENOMIC DNA]</scope>
    <source>
        <strain evidence="2 3">YH101</strain>
    </source>
</reference>
<evidence type="ECO:0008006" key="4">
    <source>
        <dbReference type="Google" id="ProtNLM"/>
    </source>
</evidence>
<evidence type="ECO:0000313" key="3">
    <source>
        <dbReference type="Proteomes" id="UP000245133"/>
    </source>
</evidence>
<feature type="transmembrane region" description="Helical" evidence="1">
    <location>
        <begin position="86"/>
        <end position="106"/>
    </location>
</feature>
<dbReference type="NCBIfam" id="NF047611">
    <property type="entry name" value="LIC20162_fam"/>
    <property type="match status" value="1"/>
</dbReference>
<keyword evidence="1" id="KW-0812">Transmembrane</keyword>
<dbReference type="RefSeq" id="WP_108978334.1">
    <property type="nucleotide sequence ID" value="NZ_BFBB01000009.1"/>
</dbReference>
<gene>
    <name evidence="2" type="ORF">LPTSP4_34870</name>
</gene>
<protein>
    <recommendedName>
        <fullName evidence="4">DUF304 domain-containing protein</fullName>
    </recommendedName>
</protein>
<sequence length="195" mass="24306">MKWFKQIISRFRERQIRKRNSYFGTSLYEPLVTNNLPQWTLFLFCTILLYLLFQNIHYLSDFLYWFVSILEITKVLKIPFLNSLKYYQYLALFVYFYLAFSLVWDLSQKLMEWDRKLFLVKEEIWVIERRLFGVKLHKFNRMQDSLELEWLHSGIRNWLGFNQLVWKRENQIIAKSPFFFPYRNNQRIINQLLQR</sequence>
<evidence type="ECO:0000313" key="2">
    <source>
        <dbReference type="EMBL" id="GBF51949.1"/>
    </source>
</evidence>
<dbReference type="NCBIfam" id="NF047610">
    <property type="entry name" value="LIMLP_18675_fam"/>
    <property type="match status" value="1"/>
</dbReference>
<name>A0A2P2E4Z5_9LEPT</name>
<keyword evidence="1" id="KW-1133">Transmembrane helix</keyword>
<comment type="caution">
    <text evidence="2">The sequence shown here is derived from an EMBL/GenBank/DDBJ whole genome shotgun (WGS) entry which is preliminary data.</text>
</comment>
<dbReference type="Proteomes" id="UP000245133">
    <property type="component" value="Unassembled WGS sequence"/>
</dbReference>
<dbReference type="EMBL" id="BFBB01000009">
    <property type="protein sequence ID" value="GBF51949.1"/>
    <property type="molecule type" value="Genomic_DNA"/>
</dbReference>